<evidence type="ECO:0000256" key="5">
    <source>
        <dbReference type="ARBA" id="ARBA00022801"/>
    </source>
</evidence>
<accession>A0A2W5TF67</accession>
<dbReference type="AlphaFoldDB" id="A0A2W5TF67"/>
<dbReference type="Pfam" id="PF00825">
    <property type="entry name" value="Ribonuclease_P"/>
    <property type="match status" value="1"/>
</dbReference>
<comment type="similarity">
    <text evidence="7">Belongs to the RnpA family.</text>
</comment>
<keyword evidence="2 7" id="KW-0819">tRNA processing</keyword>
<dbReference type="InterPro" id="IPR020539">
    <property type="entry name" value="RNase_P_CS"/>
</dbReference>
<name>A0A2W5TF67_9BACT</name>
<keyword evidence="4 7" id="KW-0255">Endonuclease</keyword>
<gene>
    <name evidence="7 9" type="primary">rnpA</name>
    <name evidence="9" type="ORF">DI536_18385</name>
</gene>
<dbReference type="GO" id="GO:0001682">
    <property type="term" value="P:tRNA 5'-leader removal"/>
    <property type="evidence" value="ECO:0007669"/>
    <property type="project" value="UniProtKB-UniRule"/>
</dbReference>
<dbReference type="HAMAP" id="MF_00227">
    <property type="entry name" value="RNase_P"/>
    <property type="match status" value="1"/>
</dbReference>
<keyword evidence="3 7" id="KW-0540">Nuclease</keyword>
<keyword evidence="5 7" id="KW-0378">Hydrolase</keyword>
<dbReference type="Gene3D" id="3.30.230.10">
    <property type="match status" value="1"/>
</dbReference>
<dbReference type="PROSITE" id="PS00648">
    <property type="entry name" value="RIBONUCLEASE_P"/>
    <property type="match status" value="1"/>
</dbReference>
<dbReference type="GO" id="GO:0000049">
    <property type="term" value="F:tRNA binding"/>
    <property type="evidence" value="ECO:0007669"/>
    <property type="project" value="UniProtKB-UniRule"/>
</dbReference>
<dbReference type="PANTHER" id="PTHR33992">
    <property type="entry name" value="RIBONUCLEASE P PROTEIN COMPONENT"/>
    <property type="match status" value="1"/>
</dbReference>
<dbReference type="GO" id="GO:0004526">
    <property type="term" value="F:ribonuclease P activity"/>
    <property type="evidence" value="ECO:0007669"/>
    <property type="project" value="UniProtKB-UniRule"/>
</dbReference>
<dbReference type="EC" id="3.1.26.5" evidence="7 8"/>
<evidence type="ECO:0000256" key="4">
    <source>
        <dbReference type="ARBA" id="ARBA00022759"/>
    </source>
</evidence>
<comment type="subunit">
    <text evidence="7">Consists of a catalytic RNA component (M1 or rnpB) and a protein subunit.</text>
</comment>
<evidence type="ECO:0000256" key="6">
    <source>
        <dbReference type="ARBA" id="ARBA00022884"/>
    </source>
</evidence>
<dbReference type="SUPFAM" id="SSF54211">
    <property type="entry name" value="Ribosomal protein S5 domain 2-like"/>
    <property type="match status" value="1"/>
</dbReference>
<organism evidence="9 10">
    <name type="scientific">Archangium gephyra</name>
    <dbReference type="NCBI Taxonomy" id="48"/>
    <lineage>
        <taxon>Bacteria</taxon>
        <taxon>Pseudomonadati</taxon>
        <taxon>Myxococcota</taxon>
        <taxon>Myxococcia</taxon>
        <taxon>Myxococcales</taxon>
        <taxon>Cystobacterineae</taxon>
        <taxon>Archangiaceae</taxon>
        <taxon>Archangium</taxon>
    </lineage>
</organism>
<evidence type="ECO:0000256" key="2">
    <source>
        <dbReference type="ARBA" id="ARBA00022694"/>
    </source>
</evidence>
<comment type="caution">
    <text evidence="9">The sequence shown here is derived from an EMBL/GenBank/DDBJ whole genome shotgun (WGS) entry which is preliminary data.</text>
</comment>
<evidence type="ECO:0000256" key="8">
    <source>
        <dbReference type="NCBIfam" id="TIGR00188"/>
    </source>
</evidence>
<comment type="catalytic activity">
    <reaction evidence="7">
        <text>Endonucleolytic cleavage of RNA, removing 5'-extranucleotides from tRNA precursor.</text>
        <dbReference type="EC" id="3.1.26.5"/>
    </reaction>
</comment>
<dbReference type="GO" id="GO:0042781">
    <property type="term" value="F:3'-tRNA processing endoribonuclease activity"/>
    <property type="evidence" value="ECO:0007669"/>
    <property type="project" value="TreeGrafter"/>
</dbReference>
<dbReference type="InterPro" id="IPR020568">
    <property type="entry name" value="Ribosomal_Su5_D2-typ_SF"/>
</dbReference>
<proteinExistence type="inferred from homology"/>
<dbReference type="EMBL" id="QFQP01000015">
    <property type="protein sequence ID" value="PZR11106.1"/>
    <property type="molecule type" value="Genomic_DNA"/>
</dbReference>
<sequence length="126" mass="14682">MKNDGQARFTFDKEVRLRRRSEFLRVQDRGHKITADCLLCLVLPNGRAEGLTRLGLTVSTKVGNAVVRNRIRRRLRELFRLQRANLPRGLDLVFIARPSAAEADWPRLNRAWDRAVKELDKKYRTA</sequence>
<dbReference type="NCBIfam" id="TIGR00188">
    <property type="entry name" value="rnpA"/>
    <property type="match status" value="1"/>
</dbReference>
<evidence type="ECO:0000313" key="9">
    <source>
        <dbReference type="EMBL" id="PZR11106.1"/>
    </source>
</evidence>
<dbReference type="PANTHER" id="PTHR33992:SF1">
    <property type="entry name" value="RIBONUCLEASE P PROTEIN COMPONENT"/>
    <property type="match status" value="1"/>
</dbReference>
<evidence type="ECO:0000313" key="10">
    <source>
        <dbReference type="Proteomes" id="UP000249061"/>
    </source>
</evidence>
<dbReference type="InterPro" id="IPR000100">
    <property type="entry name" value="RNase_P"/>
</dbReference>
<reference evidence="9 10" key="1">
    <citation type="submission" date="2017-08" db="EMBL/GenBank/DDBJ databases">
        <title>Infants hospitalized years apart are colonized by the same room-sourced microbial strains.</title>
        <authorList>
            <person name="Brooks B."/>
            <person name="Olm M.R."/>
            <person name="Firek B.A."/>
            <person name="Baker R."/>
            <person name="Thomas B.C."/>
            <person name="Morowitz M.J."/>
            <person name="Banfield J.F."/>
        </authorList>
    </citation>
    <scope>NUCLEOTIDE SEQUENCE [LARGE SCALE GENOMIC DNA]</scope>
    <source>
        <strain evidence="9">S2_003_000_R2_14</strain>
    </source>
</reference>
<protein>
    <recommendedName>
        <fullName evidence="7 8">Ribonuclease P protein component</fullName>
        <shortName evidence="7">RNase P protein</shortName>
        <shortName evidence="7">RNaseP protein</shortName>
        <ecNumber evidence="7 8">3.1.26.5</ecNumber>
    </recommendedName>
    <alternativeName>
        <fullName evidence="7">Protein C5</fullName>
    </alternativeName>
</protein>
<evidence type="ECO:0000256" key="3">
    <source>
        <dbReference type="ARBA" id="ARBA00022722"/>
    </source>
</evidence>
<comment type="function">
    <text evidence="1 7">RNaseP catalyzes the removal of the 5'-leader sequence from pre-tRNA to produce the mature 5'-terminus. It can also cleave other RNA substrates such as 4.5S RNA. The protein component plays an auxiliary but essential role in vivo by binding to the 5'-leader sequence and broadening the substrate specificity of the ribozyme.</text>
</comment>
<dbReference type="InterPro" id="IPR014721">
    <property type="entry name" value="Ribsml_uS5_D2-typ_fold_subgr"/>
</dbReference>
<dbReference type="GO" id="GO:0030677">
    <property type="term" value="C:ribonuclease P complex"/>
    <property type="evidence" value="ECO:0007669"/>
    <property type="project" value="TreeGrafter"/>
</dbReference>
<dbReference type="Proteomes" id="UP000249061">
    <property type="component" value="Unassembled WGS sequence"/>
</dbReference>
<keyword evidence="6 7" id="KW-0694">RNA-binding</keyword>
<evidence type="ECO:0000256" key="7">
    <source>
        <dbReference type="HAMAP-Rule" id="MF_00227"/>
    </source>
</evidence>
<evidence type="ECO:0000256" key="1">
    <source>
        <dbReference type="ARBA" id="ARBA00002663"/>
    </source>
</evidence>